<dbReference type="Proteomes" id="UP000218979">
    <property type="component" value="Unassembled WGS sequence"/>
</dbReference>
<dbReference type="InterPro" id="IPR020034">
    <property type="entry name" value="CHP03577_EF0830/AHA3911"/>
</dbReference>
<dbReference type="AlphaFoldDB" id="A0A1K2H6X8"/>
<protein>
    <submittedName>
        <fullName evidence="2">Uncharacterized protein</fullName>
    </submittedName>
</protein>
<dbReference type="Proteomes" id="UP000185655">
    <property type="component" value="Unassembled WGS sequence"/>
</dbReference>
<dbReference type="NCBIfam" id="TIGR03577">
    <property type="entry name" value="EF_0830"/>
    <property type="match status" value="1"/>
</dbReference>
<name>A0A1K2H6X8_9LACT</name>
<organism evidence="2 3">
    <name type="scientific">Pseudolactococcus chungangensis CAU 28 = DSM 22330</name>
    <dbReference type="NCBI Taxonomy" id="1122154"/>
    <lineage>
        <taxon>Bacteria</taxon>
        <taxon>Bacillati</taxon>
        <taxon>Bacillota</taxon>
        <taxon>Bacilli</taxon>
        <taxon>Lactobacillales</taxon>
        <taxon>Streptococcaceae</taxon>
        <taxon>Pseudolactococcus</taxon>
    </lineage>
</organism>
<dbReference type="EMBL" id="JXJT01000012">
    <property type="protein sequence ID" value="PCS02880.1"/>
    <property type="molecule type" value="Genomic_DNA"/>
</dbReference>
<dbReference type="STRING" id="1122154.SAMN02746068_00548"/>
<accession>A0A1K2H6X8</accession>
<dbReference type="EMBL" id="FPKS01000002">
    <property type="protein sequence ID" value="SFZ72040.1"/>
    <property type="molecule type" value="Genomic_DNA"/>
</dbReference>
<dbReference type="OrthoDB" id="2157541at2"/>
<gene>
    <name evidence="1" type="ORF">RR45_GL000393</name>
    <name evidence="2" type="ORF">SAMN02746068_00548</name>
</gene>
<proteinExistence type="predicted"/>
<evidence type="ECO:0000313" key="2">
    <source>
        <dbReference type="EMBL" id="SFZ72040.1"/>
    </source>
</evidence>
<dbReference type="GeneID" id="303194209"/>
<evidence type="ECO:0000313" key="3">
    <source>
        <dbReference type="Proteomes" id="UP000185655"/>
    </source>
</evidence>
<sequence length="118" mass="12049">MVKVVIADRLGKGQNVAKGVEAAGGVAVVVPGMGADMRLGDVMKSEDADFGISFCGSGGAGSITAKTKYGYPERHSMRSVGEGVTAINDGIKALGFGFMDTEELGQALADAYIKKFGA</sequence>
<evidence type="ECO:0000313" key="1">
    <source>
        <dbReference type="EMBL" id="PCS02880.1"/>
    </source>
</evidence>
<keyword evidence="4" id="KW-1185">Reference proteome</keyword>
<dbReference type="RefSeq" id="WP_031366655.1">
    <property type="nucleotide sequence ID" value="NZ_FPKS01000002.1"/>
</dbReference>
<dbReference type="Pfam" id="PF14272">
    <property type="entry name" value="Gly_rich_SFCGS"/>
    <property type="match status" value="1"/>
</dbReference>
<evidence type="ECO:0000313" key="4">
    <source>
        <dbReference type="Proteomes" id="UP000218979"/>
    </source>
</evidence>
<reference evidence="2 3" key="2">
    <citation type="submission" date="2016-11" db="EMBL/GenBank/DDBJ databases">
        <authorList>
            <person name="Jaros S."/>
            <person name="Januszkiewicz K."/>
            <person name="Wedrychowicz H."/>
        </authorList>
    </citation>
    <scope>NUCLEOTIDE SEQUENCE [LARGE SCALE GENOMIC DNA]</scope>
    <source>
        <strain evidence="2 3">DSM 22330</strain>
    </source>
</reference>
<reference evidence="1 4" key="1">
    <citation type="submission" date="2014-12" db="EMBL/GenBank/DDBJ databases">
        <title>Draft genome sequences of 10 type strains of Lactococcus.</title>
        <authorList>
            <person name="Sun Z."/>
            <person name="Zhong Z."/>
            <person name="Liu W."/>
            <person name="Zhang W."/>
            <person name="Zhang H."/>
        </authorList>
    </citation>
    <scope>NUCLEOTIDE SEQUENCE [LARGE SCALE GENOMIC DNA]</scope>
    <source>
        <strain evidence="1 4">DSM 22330</strain>
    </source>
</reference>